<proteinExistence type="predicted"/>
<name>A0AAW0HAJ6_MYOGA</name>
<dbReference type="PANTHER" id="PTHR46784">
    <property type="entry name" value="KILLER CELL LECTIN-LIKE RECEPTOR SUBFAMILY B MEMBER 1"/>
    <property type="match status" value="1"/>
</dbReference>
<dbReference type="Proteomes" id="UP001488838">
    <property type="component" value="Unassembled WGS sequence"/>
</dbReference>
<dbReference type="CDD" id="cd03593">
    <property type="entry name" value="CLECT_NK_receptors_like"/>
    <property type="match status" value="1"/>
</dbReference>
<dbReference type="GO" id="GO:0009986">
    <property type="term" value="C:cell surface"/>
    <property type="evidence" value="ECO:0007669"/>
    <property type="project" value="TreeGrafter"/>
</dbReference>
<evidence type="ECO:0000313" key="10">
    <source>
        <dbReference type="EMBL" id="KAK7799779.1"/>
    </source>
</evidence>
<dbReference type="InterPro" id="IPR033992">
    <property type="entry name" value="NKR-like_CTLD"/>
</dbReference>
<evidence type="ECO:0000313" key="11">
    <source>
        <dbReference type="Proteomes" id="UP001488838"/>
    </source>
</evidence>
<dbReference type="PROSITE" id="PS50041">
    <property type="entry name" value="C_TYPE_LECTIN_2"/>
    <property type="match status" value="1"/>
</dbReference>
<dbReference type="InterPro" id="IPR051527">
    <property type="entry name" value="KLR_subfamily_B"/>
</dbReference>
<keyword evidence="7" id="KW-1015">Disulfide bond</keyword>
<comment type="subcellular location">
    <subcellularLocation>
        <location evidence="1">Membrane</location>
        <topology evidence="1">Single-pass type II membrane protein</topology>
    </subcellularLocation>
</comment>
<dbReference type="EMBL" id="JBBHLL010000591">
    <property type="protein sequence ID" value="KAK7799779.1"/>
    <property type="molecule type" value="Genomic_DNA"/>
</dbReference>
<accession>A0AAW0HAJ6</accession>
<dbReference type="GO" id="GO:0030246">
    <property type="term" value="F:carbohydrate binding"/>
    <property type="evidence" value="ECO:0007669"/>
    <property type="project" value="UniProtKB-KW"/>
</dbReference>
<feature type="non-terminal residue" evidence="10">
    <location>
        <position position="1"/>
    </location>
</feature>
<dbReference type="AlphaFoldDB" id="A0AAW0HAJ6"/>
<reference evidence="10 11" key="1">
    <citation type="journal article" date="2023" name="bioRxiv">
        <title>Conserved and derived expression patterns and positive selection on dental genes reveal complex evolutionary context of ever-growing rodent molars.</title>
        <authorList>
            <person name="Calamari Z.T."/>
            <person name="Song A."/>
            <person name="Cohen E."/>
            <person name="Akter M."/>
            <person name="Roy R.D."/>
            <person name="Hallikas O."/>
            <person name="Christensen M.M."/>
            <person name="Li P."/>
            <person name="Marangoni P."/>
            <person name="Jernvall J."/>
            <person name="Klein O.D."/>
        </authorList>
    </citation>
    <scope>NUCLEOTIDE SEQUENCE [LARGE SCALE GENOMIC DNA]</scope>
    <source>
        <strain evidence="10">V071</strain>
    </source>
</reference>
<evidence type="ECO:0000256" key="5">
    <source>
        <dbReference type="ARBA" id="ARBA00022989"/>
    </source>
</evidence>
<comment type="caution">
    <text evidence="10">The sequence shown here is derived from an EMBL/GenBank/DDBJ whole genome shotgun (WGS) entry which is preliminary data.</text>
</comment>
<dbReference type="InterPro" id="IPR016187">
    <property type="entry name" value="CTDL_fold"/>
</dbReference>
<evidence type="ECO:0000256" key="6">
    <source>
        <dbReference type="ARBA" id="ARBA00023136"/>
    </source>
</evidence>
<evidence type="ECO:0000259" key="9">
    <source>
        <dbReference type="PROSITE" id="PS50041"/>
    </source>
</evidence>
<dbReference type="PANTHER" id="PTHR46784:SF2">
    <property type="entry name" value="KILLER CELL LECTIN-LIKE RECEPTOR SUBFAMILY B MEMBER 1"/>
    <property type="match status" value="1"/>
</dbReference>
<evidence type="ECO:0000256" key="1">
    <source>
        <dbReference type="ARBA" id="ARBA00004606"/>
    </source>
</evidence>
<dbReference type="GO" id="GO:0042269">
    <property type="term" value="P:regulation of natural killer cell mediated cytotoxicity"/>
    <property type="evidence" value="ECO:0007669"/>
    <property type="project" value="TreeGrafter"/>
</dbReference>
<feature type="domain" description="C-type lectin" evidence="9">
    <location>
        <begin position="47"/>
        <end position="157"/>
    </location>
</feature>
<keyword evidence="3" id="KW-0430">Lectin</keyword>
<organism evidence="10 11">
    <name type="scientific">Myodes glareolus</name>
    <name type="common">Bank vole</name>
    <name type="synonym">Clethrionomys glareolus</name>
    <dbReference type="NCBI Taxonomy" id="447135"/>
    <lineage>
        <taxon>Eukaryota</taxon>
        <taxon>Metazoa</taxon>
        <taxon>Chordata</taxon>
        <taxon>Craniata</taxon>
        <taxon>Vertebrata</taxon>
        <taxon>Euteleostomi</taxon>
        <taxon>Mammalia</taxon>
        <taxon>Eutheria</taxon>
        <taxon>Euarchontoglires</taxon>
        <taxon>Glires</taxon>
        <taxon>Rodentia</taxon>
        <taxon>Myomorpha</taxon>
        <taxon>Muroidea</taxon>
        <taxon>Cricetidae</taxon>
        <taxon>Arvicolinae</taxon>
        <taxon>Myodes</taxon>
    </lineage>
</organism>
<evidence type="ECO:0000256" key="3">
    <source>
        <dbReference type="ARBA" id="ARBA00022734"/>
    </source>
</evidence>
<evidence type="ECO:0000256" key="4">
    <source>
        <dbReference type="ARBA" id="ARBA00022968"/>
    </source>
</evidence>
<dbReference type="Pfam" id="PF00059">
    <property type="entry name" value="Lectin_C"/>
    <property type="match status" value="1"/>
</dbReference>
<evidence type="ECO:0000256" key="2">
    <source>
        <dbReference type="ARBA" id="ARBA00022692"/>
    </source>
</evidence>
<sequence length="163" mass="18482">ACQCPRWHWLALKLSCAGLILLVLSLIGLGVSGRSAILKCSRDWHLHLDKCLFFSQNSRPWDEGLADCSVKEATLLLIQDKKELTLIQNVSNRKGHQFSIGLKYVPMEKIWKWINGSTLNLDQLRVTGKEEENSCALISGTKVFSDTCSADNRWICQKKLKHE</sequence>
<dbReference type="Gene3D" id="3.10.100.10">
    <property type="entry name" value="Mannose-Binding Protein A, subunit A"/>
    <property type="match status" value="1"/>
</dbReference>
<keyword evidence="6 8" id="KW-0472">Membrane</keyword>
<dbReference type="SMART" id="SM00034">
    <property type="entry name" value="CLECT"/>
    <property type="match status" value="1"/>
</dbReference>
<keyword evidence="2 8" id="KW-0812">Transmembrane</keyword>
<protein>
    <recommendedName>
        <fullName evidence="9">C-type lectin domain-containing protein</fullName>
    </recommendedName>
</protein>
<keyword evidence="5 8" id="KW-1133">Transmembrane helix</keyword>
<dbReference type="GO" id="GO:0005886">
    <property type="term" value="C:plasma membrane"/>
    <property type="evidence" value="ECO:0007669"/>
    <property type="project" value="TreeGrafter"/>
</dbReference>
<feature type="transmembrane region" description="Helical" evidence="8">
    <location>
        <begin position="12"/>
        <end position="32"/>
    </location>
</feature>
<keyword evidence="4" id="KW-0735">Signal-anchor</keyword>
<evidence type="ECO:0000256" key="7">
    <source>
        <dbReference type="ARBA" id="ARBA00023157"/>
    </source>
</evidence>
<gene>
    <name evidence="10" type="ORF">U0070_002903</name>
</gene>
<keyword evidence="11" id="KW-1185">Reference proteome</keyword>
<dbReference type="InterPro" id="IPR001304">
    <property type="entry name" value="C-type_lectin-like"/>
</dbReference>
<dbReference type="InterPro" id="IPR016186">
    <property type="entry name" value="C-type_lectin-like/link_sf"/>
</dbReference>
<evidence type="ECO:0000256" key="8">
    <source>
        <dbReference type="SAM" id="Phobius"/>
    </source>
</evidence>
<dbReference type="SUPFAM" id="SSF56436">
    <property type="entry name" value="C-type lectin-like"/>
    <property type="match status" value="1"/>
</dbReference>
<dbReference type="GO" id="GO:0038023">
    <property type="term" value="F:signaling receptor activity"/>
    <property type="evidence" value="ECO:0007669"/>
    <property type="project" value="TreeGrafter"/>
</dbReference>